<dbReference type="SMART" id="SM00850">
    <property type="entry name" value="LytTR"/>
    <property type="match status" value="1"/>
</dbReference>
<dbReference type="Pfam" id="PF04397">
    <property type="entry name" value="LytTR"/>
    <property type="match status" value="1"/>
</dbReference>
<organism evidence="3 4">
    <name type="scientific">Tenacibaculum lutimaris</name>
    <dbReference type="NCBI Taxonomy" id="285258"/>
    <lineage>
        <taxon>Bacteria</taxon>
        <taxon>Pseudomonadati</taxon>
        <taxon>Bacteroidota</taxon>
        <taxon>Flavobacteriia</taxon>
        <taxon>Flavobacteriales</taxon>
        <taxon>Flavobacteriaceae</taxon>
        <taxon>Tenacibaculum</taxon>
    </lineage>
</organism>
<dbReference type="Proteomes" id="UP000285780">
    <property type="component" value="Unassembled WGS sequence"/>
</dbReference>
<feature type="transmembrane region" description="Helical" evidence="1">
    <location>
        <begin position="122"/>
        <end position="141"/>
    </location>
</feature>
<gene>
    <name evidence="3" type="ORF">C8N26_0327</name>
</gene>
<keyword evidence="4" id="KW-1185">Reference proteome</keyword>
<evidence type="ECO:0000313" key="4">
    <source>
        <dbReference type="Proteomes" id="UP000285780"/>
    </source>
</evidence>
<accession>A0A420E4W7</accession>
<evidence type="ECO:0000259" key="2">
    <source>
        <dbReference type="PROSITE" id="PS50930"/>
    </source>
</evidence>
<dbReference type="GO" id="GO:0003677">
    <property type="term" value="F:DNA binding"/>
    <property type="evidence" value="ECO:0007669"/>
    <property type="project" value="InterPro"/>
</dbReference>
<evidence type="ECO:0000313" key="3">
    <source>
        <dbReference type="EMBL" id="RKF04933.1"/>
    </source>
</evidence>
<dbReference type="AlphaFoldDB" id="A0A420E4W7"/>
<dbReference type="PROSITE" id="PS50930">
    <property type="entry name" value="HTH_LYTTR"/>
    <property type="match status" value="1"/>
</dbReference>
<evidence type="ECO:0000256" key="1">
    <source>
        <dbReference type="SAM" id="Phobius"/>
    </source>
</evidence>
<dbReference type="RefSeq" id="WP_120185743.1">
    <property type="nucleotide sequence ID" value="NZ_RAQM01000006.1"/>
</dbReference>
<feature type="transmembrane region" description="Helical" evidence="1">
    <location>
        <begin position="83"/>
        <end position="102"/>
    </location>
</feature>
<keyword evidence="1" id="KW-0472">Membrane</keyword>
<protein>
    <submittedName>
        <fullName evidence="3">LytTR family transcriptional regulator</fullName>
    </submittedName>
</protein>
<sequence>MKKKYPLDKNVKDHLWISFALSLWVFLFLYFAEPFDINRFTLTEKMTFLPIYGAIQGLCYCISLGYQSIYVSKQKCWVYINELIFILVMIFVGFWINFLFYKNFIVNNEPHTYEYYDYFKKVYLPALAIILPFLLISRYVLGKFSERIVLEDKITIKGNGKYEVITINPKELIFIQSSDNYIEVNYVENGILQKKLIRKTLSEIEKSLPFLLKTHRSFLINQIHFKQFKTENKKLFIDLGFNSCVPVSRALQTSIKKELLLATNT</sequence>
<name>A0A420E4W7_9FLAO</name>
<dbReference type="InterPro" id="IPR007492">
    <property type="entry name" value="LytTR_DNA-bd_dom"/>
</dbReference>
<feature type="transmembrane region" description="Helical" evidence="1">
    <location>
        <begin position="12"/>
        <end position="31"/>
    </location>
</feature>
<feature type="domain" description="HTH LytTR-type" evidence="2">
    <location>
        <begin position="156"/>
        <end position="261"/>
    </location>
</feature>
<reference evidence="3 4" key="1">
    <citation type="submission" date="2018-09" db="EMBL/GenBank/DDBJ databases">
        <title>Genomic Encyclopedia of Archaeal and Bacterial Type Strains, Phase II (KMG-II): from individual species to whole genera.</title>
        <authorList>
            <person name="Goeker M."/>
        </authorList>
    </citation>
    <scope>NUCLEOTIDE SEQUENCE [LARGE SCALE GENOMIC DNA]</scope>
    <source>
        <strain evidence="3 4">DSM 16505</strain>
    </source>
</reference>
<feature type="transmembrane region" description="Helical" evidence="1">
    <location>
        <begin position="51"/>
        <end position="71"/>
    </location>
</feature>
<comment type="caution">
    <text evidence="3">The sequence shown here is derived from an EMBL/GenBank/DDBJ whole genome shotgun (WGS) entry which is preliminary data.</text>
</comment>
<keyword evidence="1" id="KW-0812">Transmembrane</keyword>
<keyword evidence="1" id="KW-1133">Transmembrane helix</keyword>
<dbReference type="EMBL" id="RAQM01000006">
    <property type="protein sequence ID" value="RKF04933.1"/>
    <property type="molecule type" value="Genomic_DNA"/>
</dbReference>
<dbReference type="Gene3D" id="2.40.50.1020">
    <property type="entry name" value="LytTr DNA-binding domain"/>
    <property type="match status" value="1"/>
</dbReference>
<proteinExistence type="predicted"/>